<dbReference type="RefSeq" id="WP_091452417.1">
    <property type="nucleotide sequence ID" value="NZ_FMHU01000001.1"/>
</dbReference>
<name>A0A1C6RBD6_9ACTN</name>
<gene>
    <name evidence="2" type="ORF">GA0074694_0756</name>
</gene>
<sequence>MTGPVQTGYAPPSGPPSLPARGWPRWLIVATLFWALLLAALTWLSVRDDGPTVREQRTLAEAGPVVDRAIGDLVAAAGPEALVELAKPVVERGCRVTPFADGGTLERVVDVRVPGEEPRALLDRLAGALPDRYRAAVLLTREGSRLRADAGDFVTVRGQETEEGTVRLTADSGCRPLGSGYGPTPVTGADAEAGAVAAALRALGRPSAGGPELVAAPCPGGGSARTVRATAGPGTPTSAAAVLAPLAAGAALVDTPDLYAYRVGPVTVQVHPAADPLAVTASTPCR</sequence>
<keyword evidence="1" id="KW-0472">Membrane</keyword>
<dbReference type="AlphaFoldDB" id="A0A1C6RBD6"/>
<evidence type="ECO:0000313" key="3">
    <source>
        <dbReference type="Proteomes" id="UP000198906"/>
    </source>
</evidence>
<dbReference type="EMBL" id="FMHU01000001">
    <property type="protein sequence ID" value="SCL14419.1"/>
    <property type="molecule type" value="Genomic_DNA"/>
</dbReference>
<evidence type="ECO:0000256" key="1">
    <source>
        <dbReference type="SAM" id="Phobius"/>
    </source>
</evidence>
<reference evidence="3" key="1">
    <citation type="submission" date="2016-06" db="EMBL/GenBank/DDBJ databases">
        <authorList>
            <person name="Varghese N."/>
        </authorList>
    </citation>
    <scope>NUCLEOTIDE SEQUENCE [LARGE SCALE GENOMIC DNA]</scope>
    <source>
        <strain evidence="3">DSM 46123</strain>
    </source>
</reference>
<feature type="transmembrane region" description="Helical" evidence="1">
    <location>
        <begin position="26"/>
        <end position="46"/>
    </location>
</feature>
<evidence type="ECO:0000313" key="2">
    <source>
        <dbReference type="EMBL" id="SCL14419.1"/>
    </source>
</evidence>
<keyword evidence="1" id="KW-0812">Transmembrane</keyword>
<organism evidence="2 3">
    <name type="scientific">Micromonospora inyonensis</name>
    <dbReference type="NCBI Taxonomy" id="47866"/>
    <lineage>
        <taxon>Bacteria</taxon>
        <taxon>Bacillati</taxon>
        <taxon>Actinomycetota</taxon>
        <taxon>Actinomycetes</taxon>
        <taxon>Micromonosporales</taxon>
        <taxon>Micromonosporaceae</taxon>
        <taxon>Micromonospora</taxon>
    </lineage>
</organism>
<dbReference type="Proteomes" id="UP000198906">
    <property type="component" value="Unassembled WGS sequence"/>
</dbReference>
<keyword evidence="3" id="KW-1185">Reference proteome</keyword>
<protein>
    <submittedName>
        <fullName evidence="2">Uncharacterized protein</fullName>
    </submittedName>
</protein>
<accession>A0A1C6RBD6</accession>
<keyword evidence="1" id="KW-1133">Transmembrane helix</keyword>
<proteinExistence type="predicted"/>